<comment type="similarity">
    <text evidence="1 5">Belongs to the TUBGCP family.</text>
</comment>
<dbReference type="InterPro" id="IPR041470">
    <property type="entry name" value="GCP_N"/>
</dbReference>
<proteinExistence type="inferred from homology"/>
<dbReference type="PANTHER" id="PTHR19302">
    <property type="entry name" value="GAMMA TUBULIN COMPLEX PROTEIN"/>
    <property type="match status" value="1"/>
</dbReference>
<evidence type="ECO:0000256" key="1">
    <source>
        <dbReference type="ARBA" id="ARBA00010337"/>
    </source>
</evidence>
<organism evidence="8 9">
    <name type="scientific">Phlyctema vagabunda</name>
    <dbReference type="NCBI Taxonomy" id="108571"/>
    <lineage>
        <taxon>Eukaryota</taxon>
        <taxon>Fungi</taxon>
        <taxon>Dikarya</taxon>
        <taxon>Ascomycota</taxon>
        <taxon>Pezizomycotina</taxon>
        <taxon>Leotiomycetes</taxon>
        <taxon>Helotiales</taxon>
        <taxon>Dermateaceae</taxon>
        <taxon>Phlyctema</taxon>
    </lineage>
</organism>
<sequence>MDDDRDLGAAFAIPDLWGPPKFLLDSHDQCNVLFSDLKLADLDEPLPNVQHPPEPEHVFFGIPDFSIGSPPDLHTPVESIDNVEQGAERPDVEKNDEDDVWLIQEKNPPKEVSCQSWDLFVNESVKKIPHTPYITEAGPTTFDAAIIAEADHLCAKNSEHSVVDSRIYASSLMALGLGRSSVFYVWSEEKKAFTQTLPKIRLSGYSGDALDGLVVTFKDCGNTTRSLQHFIDKTYAKSKSPGIIALADAVSTLLVTIQSRLSTASLGYKSLLQLQTLFSPAHAILACFHRIVKKLSSLTSDEDMLSMIFKEVQFLEHRTDSLRAILLEVLARVSRPWLEFSGEWLGLRRESGLPITKDSAGKSFVKVEDKEWIDEQGLELQESDYALNYDLVPSFFAPEDARSMFEVGRSLRVLKVHHAQHPLARADVIAAAHPPSLDWKFSWQDIVHIEERALRYEKELTDAIRQFSNESSIGSSNSSMATQGGDFFRLDLFGEPREEMQARLLASTNIFDEPLVDPALSDGLSTLLHQFLDPATSQSGMEESIFAPPISLTPVFSFNPIISAQARMVNTTCMRLFFKSHRLREHLTLQKSFHLLGNGVFSSRLSHALFDPELETAERHRGVARSGGVMGLRLGGRDTWPPASSELRLALMGVLTESFESDRPLGKSLVAEFTDRAATLPGDLSFAVRDMTSEEIDACMNPDSVEALDFLRLSYKPPAPLEAIFTPIILYKYDQLFKLLLRVVRMLYVVSALHRDAADRTSQWQDMDYISQRLRIEAHHFISSVSGYFFDTGIESTWQVFERKLDQVEKRINNEAMVLGQNEGLDKLREYHERVLDRIMFALLLRKRQQPIMKLLEDIFTIILRFAKYSRDRALGVKRDNGEVREMYLRFHKKVGVFITVCRSLSEKKGYGERKFDGTISGQGGLFDGHDLAEENTVAQLLARLEMSDYYSRAVQV</sequence>
<accession>A0ABR4P569</accession>
<feature type="domain" description="Gamma tubulin complex component protein N-terminal" evidence="7">
    <location>
        <begin position="177"/>
        <end position="579"/>
    </location>
</feature>
<evidence type="ECO:0000256" key="4">
    <source>
        <dbReference type="ARBA" id="ARBA00023212"/>
    </source>
</evidence>
<reference evidence="8 9" key="1">
    <citation type="submission" date="2024-06" db="EMBL/GenBank/DDBJ databases">
        <title>Complete genome of Phlyctema vagabunda strain 19-DSS-EL-015.</title>
        <authorList>
            <person name="Fiorenzani C."/>
        </authorList>
    </citation>
    <scope>NUCLEOTIDE SEQUENCE [LARGE SCALE GENOMIC DNA]</scope>
    <source>
        <strain evidence="8 9">19-DSS-EL-015</strain>
    </source>
</reference>
<evidence type="ECO:0000313" key="9">
    <source>
        <dbReference type="Proteomes" id="UP001629113"/>
    </source>
</evidence>
<evidence type="ECO:0000256" key="2">
    <source>
        <dbReference type="ARBA" id="ARBA00022490"/>
    </source>
</evidence>
<dbReference type="PANTHER" id="PTHR19302:SF70">
    <property type="entry name" value="GAMMA-TUBULIN COMPLEX COMPONENT 6"/>
    <property type="match status" value="1"/>
</dbReference>
<dbReference type="InterPro" id="IPR040457">
    <property type="entry name" value="GCP_C"/>
</dbReference>
<keyword evidence="9" id="KW-1185">Reference proteome</keyword>
<dbReference type="Pfam" id="PF17681">
    <property type="entry name" value="GCP_N_terminal"/>
    <property type="match status" value="1"/>
</dbReference>
<dbReference type="Proteomes" id="UP001629113">
    <property type="component" value="Unassembled WGS sequence"/>
</dbReference>
<name>A0ABR4P569_9HELO</name>
<keyword evidence="2 5" id="KW-0963">Cytoplasm</keyword>
<feature type="domain" description="Gamma tubulin complex component C-terminal" evidence="6">
    <location>
        <begin position="583"/>
        <end position="951"/>
    </location>
</feature>
<dbReference type="Gene3D" id="1.20.120.1900">
    <property type="entry name" value="Gamma-tubulin complex, C-terminal domain"/>
    <property type="match status" value="1"/>
</dbReference>
<comment type="subcellular location">
    <subcellularLocation>
        <location evidence="5">Cytoplasm</location>
        <location evidence="5">Cytoskeleton</location>
        <location evidence="5">Microtubule organizing center</location>
    </subcellularLocation>
</comment>
<keyword evidence="4 5" id="KW-0206">Cytoskeleton</keyword>
<dbReference type="InterPro" id="IPR042241">
    <property type="entry name" value="GCP_C_sf"/>
</dbReference>
<evidence type="ECO:0000256" key="5">
    <source>
        <dbReference type="RuleBase" id="RU363050"/>
    </source>
</evidence>
<dbReference type="EMBL" id="JBFCZG010000009">
    <property type="protein sequence ID" value="KAL3418327.1"/>
    <property type="molecule type" value="Genomic_DNA"/>
</dbReference>
<dbReference type="Pfam" id="PF04130">
    <property type="entry name" value="GCP_C_terminal"/>
    <property type="match status" value="1"/>
</dbReference>
<evidence type="ECO:0000256" key="3">
    <source>
        <dbReference type="ARBA" id="ARBA00022701"/>
    </source>
</evidence>
<evidence type="ECO:0000259" key="6">
    <source>
        <dbReference type="Pfam" id="PF04130"/>
    </source>
</evidence>
<dbReference type="InterPro" id="IPR007259">
    <property type="entry name" value="GCP"/>
</dbReference>
<protein>
    <recommendedName>
        <fullName evidence="5">Spindle pole body component</fullName>
    </recommendedName>
</protein>
<gene>
    <name evidence="8" type="ORF">PVAG01_10043</name>
</gene>
<keyword evidence="3 5" id="KW-0493">Microtubule</keyword>
<comment type="caution">
    <text evidence="8">The sequence shown here is derived from an EMBL/GenBank/DDBJ whole genome shotgun (WGS) entry which is preliminary data.</text>
</comment>
<evidence type="ECO:0000313" key="8">
    <source>
        <dbReference type="EMBL" id="KAL3418327.1"/>
    </source>
</evidence>
<evidence type="ECO:0000259" key="7">
    <source>
        <dbReference type="Pfam" id="PF17681"/>
    </source>
</evidence>